<dbReference type="GO" id="GO:0016491">
    <property type="term" value="F:oxidoreductase activity"/>
    <property type="evidence" value="ECO:0007669"/>
    <property type="project" value="InterPro"/>
</dbReference>
<evidence type="ECO:0000313" key="2">
    <source>
        <dbReference type="EMBL" id="QEL13380.1"/>
    </source>
</evidence>
<reference evidence="3" key="1">
    <citation type="submission" date="2019-08" db="EMBL/GenBank/DDBJ databases">
        <title>Limnoglobus roseus gen. nov., sp. nov., a novel freshwater planctomycete with a giant genome from the family Gemmataceae.</title>
        <authorList>
            <person name="Kulichevskaya I.S."/>
            <person name="Naumoff D.G."/>
            <person name="Miroshnikov K."/>
            <person name="Ivanova A."/>
            <person name="Philippov D.A."/>
            <person name="Hakobyan A."/>
            <person name="Rijpstra I.C."/>
            <person name="Sinninghe Damste J.S."/>
            <person name="Liesack W."/>
            <person name="Dedysh S.N."/>
        </authorList>
    </citation>
    <scope>NUCLEOTIDE SEQUENCE [LARGE SCALE GENOMIC DNA]</scope>
    <source>
        <strain evidence="3">PX52</strain>
    </source>
</reference>
<dbReference type="EMBL" id="CP042425">
    <property type="protein sequence ID" value="QEL13380.1"/>
    <property type="molecule type" value="Genomic_DNA"/>
</dbReference>
<dbReference type="SUPFAM" id="SSF52218">
    <property type="entry name" value="Flavoproteins"/>
    <property type="match status" value="1"/>
</dbReference>
<evidence type="ECO:0000313" key="3">
    <source>
        <dbReference type="Proteomes" id="UP000324974"/>
    </source>
</evidence>
<dbReference type="InterPro" id="IPR050712">
    <property type="entry name" value="NAD(P)H-dep_reductase"/>
</dbReference>
<dbReference type="AlphaFoldDB" id="A0A5C1A437"/>
<protein>
    <submittedName>
        <fullName evidence="2">NAD(P)H-dependent oxidoreductase</fullName>
    </submittedName>
</protein>
<feature type="domain" description="NADPH-dependent FMN reductase-like" evidence="1">
    <location>
        <begin position="4"/>
        <end position="140"/>
    </location>
</feature>
<accession>A0A5C1A437</accession>
<sequence>MPVQLLAVCGSLRAESSNVKLLQAAARLAPAGVEVVFFTELAVLPHFNPDDESVGHPAVKAWQAALTSAAGVLVCSPEYAHGIPGSLKNALDWVVGSGEFVGKPVALLNASPRSVHAAAQLHEVLKTMDARIVSSVAVPVAGRKLDVAGIVADPTLAGPVRDAVSAVVAGRMA</sequence>
<dbReference type="KEGG" id="lrs:PX52LOC_00234"/>
<evidence type="ECO:0000259" key="1">
    <source>
        <dbReference type="Pfam" id="PF03358"/>
    </source>
</evidence>
<dbReference type="Gene3D" id="3.40.50.360">
    <property type="match status" value="1"/>
</dbReference>
<dbReference type="InterPro" id="IPR029039">
    <property type="entry name" value="Flavoprotein-like_sf"/>
</dbReference>
<dbReference type="PANTHER" id="PTHR30543">
    <property type="entry name" value="CHROMATE REDUCTASE"/>
    <property type="match status" value="1"/>
</dbReference>
<dbReference type="Proteomes" id="UP000324974">
    <property type="component" value="Chromosome"/>
</dbReference>
<dbReference type="PANTHER" id="PTHR30543:SF21">
    <property type="entry name" value="NAD(P)H-DEPENDENT FMN REDUCTASE LOT6"/>
    <property type="match status" value="1"/>
</dbReference>
<dbReference type="RefSeq" id="WP_218575255.1">
    <property type="nucleotide sequence ID" value="NZ_CP042425.1"/>
</dbReference>
<keyword evidence="3" id="KW-1185">Reference proteome</keyword>
<dbReference type="InterPro" id="IPR005025">
    <property type="entry name" value="FMN_Rdtase-like_dom"/>
</dbReference>
<proteinExistence type="predicted"/>
<dbReference type="GO" id="GO:0005829">
    <property type="term" value="C:cytosol"/>
    <property type="evidence" value="ECO:0007669"/>
    <property type="project" value="TreeGrafter"/>
</dbReference>
<dbReference type="Pfam" id="PF03358">
    <property type="entry name" value="FMN_red"/>
    <property type="match status" value="1"/>
</dbReference>
<gene>
    <name evidence="2" type="ORF">PX52LOC_00234</name>
</gene>
<name>A0A5C1A437_9BACT</name>
<dbReference type="GO" id="GO:0010181">
    <property type="term" value="F:FMN binding"/>
    <property type="evidence" value="ECO:0007669"/>
    <property type="project" value="TreeGrafter"/>
</dbReference>
<organism evidence="2 3">
    <name type="scientific">Limnoglobus roseus</name>
    <dbReference type="NCBI Taxonomy" id="2598579"/>
    <lineage>
        <taxon>Bacteria</taxon>
        <taxon>Pseudomonadati</taxon>
        <taxon>Planctomycetota</taxon>
        <taxon>Planctomycetia</taxon>
        <taxon>Gemmatales</taxon>
        <taxon>Gemmataceae</taxon>
        <taxon>Limnoglobus</taxon>
    </lineage>
</organism>